<evidence type="ECO:0000313" key="2">
    <source>
        <dbReference type="Proteomes" id="UP000530564"/>
    </source>
</evidence>
<name>A0A839ZWF6_9CAUL</name>
<comment type="caution">
    <text evidence="1">The sequence shown here is derived from an EMBL/GenBank/DDBJ whole genome shotgun (WGS) entry which is preliminary data.</text>
</comment>
<protein>
    <submittedName>
        <fullName evidence="1">Uncharacterized protein</fullName>
    </submittedName>
</protein>
<accession>A0A839ZWF6</accession>
<dbReference type="Proteomes" id="UP000530564">
    <property type="component" value="Unassembled WGS sequence"/>
</dbReference>
<keyword evidence="2" id="KW-1185">Reference proteome</keyword>
<organism evidence="1 2">
    <name type="scientific">Phenylobacterium haematophilum</name>
    <dbReference type="NCBI Taxonomy" id="98513"/>
    <lineage>
        <taxon>Bacteria</taxon>
        <taxon>Pseudomonadati</taxon>
        <taxon>Pseudomonadota</taxon>
        <taxon>Alphaproteobacteria</taxon>
        <taxon>Caulobacterales</taxon>
        <taxon>Caulobacteraceae</taxon>
        <taxon>Phenylobacterium</taxon>
    </lineage>
</organism>
<sequence length="107" mass="11983">MTRRHVEIAGKSGALYRYSVLEEDRVLPPAGANYVICKPADRGVDILFVGETDSLARIAWREQLAYARDTYGDDADVLTRLNVRSAVRLAEQEDLLEEYRPPMNAGA</sequence>
<dbReference type="AlphaFoldDB" id="A0A839ZWF6"/>
<gene>
    <name evidence="1" type="ORF">GGQ61_000204</name>
</gene>
<reference evidence="1 2" key="1">
    <citation type="submission" date="2020-08" db="EMBL/GenBank/DDBJ databases">
        <title>Genomic Encyclopedia of Type Strains, Phase IV (KMG-IV): sequencing the most valuable type-strain genomes for metagenomic binning, comparative biology and taxonomic classification.</title>
        <authorList>
            <person name="Goeker M."/>
        </authorList>
    </citation>
    <scope>NUCLEOTIDE SEQUENCE [LARGE SCALE GENOMIC DNA]</scope>
    <source>
        <strain evidence="1 2">DSM 21793</strain>
    </source>
</reference>
<dbReference type="RefSeq" id="WP_183769515.1">
    <property type="nucleotide sequence ID" value="NZ_JACIDK010000001.1"/>
</dbReference>
<proteinExistence type="predicted"/>
<evidence type="ECO:0000313" key="1">
    <source>
        <dbReference type="EMBL" id="MBB3889507.1"/>
    </source>
</evidence>
<dbReference type="EMBL" id="JACIDK010000001">
    <property type="protein sequence ID" value="MBB3889507.1"/>
    <property type="molecule type" value="Genomic_DNA"/>
</dbReference>